<evidence type="ECO:0000313" key="3">
    <source>
        <dbReference type="Proteomes" id="UP000220836"/>
    </source>
</evidence>
<sequence>MKHLFLSPYALQAYFENVLFGQSMRAIGTAQGCAPSNVLRSRIRVVENARDVPEFDDLIQRLETFILSQPMPPRGPVSRELVLRALGLDARKFSVTIAKVIPVLSKSDAIVLSGDAPRAAILAKNVAGESLSREEFLAAVAFGWLEVAGPTDRRIRRFKLTLRAEEATVSLDSVKGLLANEKPQERPARKMGWSHSCPLEACSRRSGQTLITDKHVKTKGRFQSIYLTRNAVDPGAYAAISDALPPRLMTVLEEVCGKNTGFEVVEKGMGIPARSAKVLVAAALETLDHAGLLS</sequence>
<organism evidence="2 3">
    <name type="scientific">Pelagimonas varians</name>
    <dbReference type="NCBI Taxonomy" id="696760"/>
    <lineage>
        <taxon>Bacteria</taxon>
        <taxon>Pseudomonadati</taxon>
        <taxon>Pseudomonadota</taxon>
        <taxon>Alphaproteobacteria</taxon>
        <taxon>Rhodobacterales</taxon>
        <taxon>Roseobacteraceae</taxon>
        <taxon>Pelagimonas</taxon>
    </lineage>
</organism>
<dbReference type="Pfam" id="PF20057">
    <property type="entry name" value="DUF6456"/>
    <property type="match status" value="1"/>
</dbReference>
<evidence type="ECO:0000259" key="1">
    <source>
        <dbReference type="Pfam" id="PF20057"/>
    </source>
</evidence>
<gene>
    <name evidence="2" type="ORF">PEV8663_02281</name>
</gene>
<keyword evidence="3" id="KW-1185">Reference proteome</keyword>
<evidence type="ECO:0000313" key="2">
    <source>
        <dbReference type="EMBL" id="SMX41454.1"/>
    </source>
</evidence>
<reference evidence="2 3" key="1">
    <citation type="submission" date="2017-05" db="EMBL/GenBank/DDBJ databases">
        <authorList>
            <person name="Song R."/>
            <person name="Chenine A.L."/>
            <person name="Ruprecht R.M."/>
        </authorList>
    </citation>
    <scope>NUCLEOTIDE SEQUENCE [LARGE SCALE GENOMIC DNA]</scope>
    <source>
        <strain evidence="2 3">CECT 8663</strain>
    </source>
</reference>
<name>A0A238KG10_9RHOB</name>
<dbReference type="RefSeq" id="WP_097804783.1">
    <property type="nucleotide sequence ID" value="NZ_FXYH01000007.1"/>
</dbReference>
<dbReference type="AlphaFoldDB" id="A0A238KG10"/>
<proteinExistence type="predicted"/>
<dbReference type="OrthoDB" id="7822264at2"/>
<protein>
    <recommendedName>
        <fullName evidence="1">DUF6456 domain-containing protein</fullName>
    </recommendedName>
</protein>
<dbReference type="EMBL" id="FXYH01000007">
    <property type="protein sequence ID" value="SMX41454.1"/>
    <property type="molecule type" value="Genomic_DNA"/>
</dbReference>
<dbReference type="InterPro" id="IPR045599">
    <property type="entry name" value="DUF6456"/>
</dbReference>
<accession>A0A238KG10</accession>
<feature type="domain" description="DUF6456" evidence="1">
    <location>
        <begin position="241"/>
        <end position="288"/>
    </location>
</feature>
<dbReference type="Proteomes" id="UP000220836">
    <property type="component" value="Unassembled WGS sequence"/>
</dbReference>